<comment type="caution">
    <text evidence="23">The sequence shown here is derived from an EMBL/GenBank/DDBJ whole genome shotgun (WGS) entry which is preliminary data.</text>
</comment>
<evidence type="ECO:0000313" key="23">
    <source>
        <dbReference type="EMBL" id="POV94964.1"/>
    </source>
</evidence>
<keyword evidence="3" id="KW-1188">Viral release from host cell</keyword>
<feature type="domain" description="Integrase catalytic" evidence="22">
    <location>
        <begin position="516"/>
        <end position="635"/>
    </location>
</feature>
<dbReference type="GO" id="GO:0032196">
    <property type="term" value="P:transposition"/>
    <property type="evidence" value="ECO:0007669"/>
    <property type="project" value="UniProtKB-KW"/>
</dbReference>
<keyword evidence="16" id="KW-0239">DNA-directed DNA polymerase</keyword>
<dbReference type="PANTHER" id="PTHR42648">
    <property type="entry name" value="TRANSPOSASE, PUTATIVE-RELATED"/>
    <property type="match status" value="1"/>
</dbReference>
<dbReference type="PROSITE" id="PS50994">
    <property type="entry name" value="INTEGRASE"/>
    <property type="match status" value="1"/>
</dbReference>
<keyword evidence="14" id="KW-0229">DNA integration</keyword>
<keyword evidence="18" id="KW-0233">DNA recombination</keyword>
<evidence type="ECO:0000256" key="6">
    <source>
        <dbReference type="ARBA" id="ARBA00022722"/>
    </source>
</evidence>
<dbReference type="Pfam" id="PF14223">
    <property type="entry name" value="Retrotran_gag_2"/>
    <property type="match status" value="1"/>
</dbReference>
<dbReference type="GO" id="GO:0005634">
    <property type="term" value="C:nucleus"/>
    <property type="evidence" value="ECO:0007669"/>
    <property type="project" value="UniProtKB-ARBA"/>
</dbReference>
<dbReference type="GO" id="GO:0003723">
    <property type="term" value="F:RNA binding"/>
    <property type="evidence" value="ECO:0007669"/>
    <property type="project" value="UniProtKB-KW"/>
</dbReference>
<name>A0A2S4UCS9_9BASI</name>
<evidence type="ECO:0000256" key="21">
    <source>
        <dbReference type="SAM" id="MobiDB-lite"/>
    </source>
</evidence>
<evidence type="ECO:0000256" key="18">
    <source>
        <dbReference type="ARBA" id="ARBA00023172"/>
    </source>
</evidence>
<evidence type="ECO:0000256" key="11">
    <source>
        <dbReference type="ARBA" id="ARBA00022840"/>
    </source>
</evidence>
<evidence type="ECO:0000256" key="5">
    <source>
        <dbReference type="ARBA" id="ARBA00022695"/>
    </source>
</evidence>
<dbReference type="InterPro" id="IPR054722">
    <property type="entry name" value="PolX-like_BBD"/>
</dbReference>
<keyword evidence="12" id="KW-0460">Magnesium</keyword>
<feature type="compositionally biased region" description="Polar residues" evidence="21">
    <location>
        <begin position="243"/>
        <end position="264"/>
    </location>
</feature>
<feature type="region of interest" description="Disordered" evidence="21">
    <location>
        <begin position="243"/>
        <end position="278"/>
    </location>
</feature>
<evidence type="ECO:0000256" key="14">
    <source>
        <dbReference type="ARBA" id="ARBA00022908"/>
    </source>
</evidence>
<keyword evidence="2" id="KW-0815">Transposition</keyword>
<dbReference type="InterPro" id="IPR036397">
    <property type="entry name" value="RNaseH_sf"/>
</dbReference>
<evidence type="ECO:0000259" key="22">
    <source>
        <dbReference type="PROSITE" id="PS50994"/>
    </source>
</evidence>
<keyword evidence="13" id="KW-0694">RNA-binding</keyword>
<evidence type="ECO:0000313" key="24">
    <source>
        <dbReference type="Proteomes" id="UP000239156"/>
    </source>
</evidence>
<evidence type="ECO:0000256" key="2">
    <source>
        <dbReference type="ARBA" id="ARBA00022578"/>
    </source>
</evidence>
<reference evidence="23" key="1">
    <citation type="submission" date="2017-12" db="EMBL/GenBank/DDBJ databases">
        <title>Gene loss provides genomic basis for host adaptation in cereal stripe rust fungi.</title>
        <authorList>
            <person name="Xia C."/>
        </authorList>
    </citation>
    <scope>NUCLEOTIDE SEQUENCE [LARGE SCALE GENOMIC DNA]</scope>
    <source>
        <strain evidence="23">93-210</strain>
    </source>
</reference>
<evidence type="ECO:0000256" key="7">
    <source>
        <dbReference type="ARBA" id="ARBA00022723"/>
    </source>
</evidence>
<keyword evidence="11" id="KW-0067">ATP-binding</keyword>
<dbReference type="GO" id="GO:0006508">
    <property type="term" value="P:proteolysis"/>
    <property type="evidence" value="ECO:0007669"/>
    <property type="project" value="UniProtKB-KW"/>
</dbReference>
<dbReference type="AlphaFoldDB" id="A0A2S4UCS9"/>
<dbReference type="Gene3D" id="3.30.420.10">
    <property type="entry name" value="Ribonuclease H-like superfamily/Ribonuclease H"/>
    <property type="match status" value="1"/>
</dbReference>
<evidence type="ECO:0000256" key="3">
    <source>
        <dbReference type="ARBA" id="ARBA00022612"/>
    </source>
</evidence>
<evidence type="ECO:0000256" key="4">
    <source>
        <dbReference type="ARBA" id="ARBA00022670"/>
    </source>
</evidence>
<keyword evidence="15" id="KW-0695">RNA-directed DNA polymerase</keyword>
<gene>
    <name evidence="23" type="ORF">PSTT_16569</name>
</gene>
<dbReference type="Proteomes" id="UP000239156">
    <property type="component" value="Unassembled WGS sequence"/>
</dbReference>
<keyword evidence="4" id="KW-0645">Protease</keyword>
<dbReference type="VEuPathDB" id="FungiDB:PSHT_13735"/>
<evidence type="ECO:0000256" key="12">
    <source>
        <dbReference type="ARBA" id="ARBA00022842"/>
    </source>
</evidence>
<keyword evidence="8" id="KW-0547">Nucleotide-binding</keyword>
<dbReference type="GO" id="GO:0003887">
    <property type="term" value="F:DNA-directed DNA polymerase activity"/>
    <property type="evidence" value="ECO:0007669"/>
    <property type="project" value="UniProtKB-KW"/>
</dbReference>
<dbReference type="SUPFAM" id="SSF53098">
    <property type="entry name" value="Ribonuclease H-like"/>
    <property type="match status" value="1"/>
</dbReference>
<dbReference type="GO" id="GO:0046872">
    <property type="term" value="F:metal ion binding"/>
    <property type="evidence" value="ECO:0007669"/>
    <property type="project" value="UniProtKB-KW"/>
</dbReference>
<dbReference type="VEuPathDB" id="FungiDB:PSTT_16569"/>
<dbReference type="EMBL" id="PKSL01000376">
    <property type="protein sequence ID" value="POV94964.1"/>
    <property type="molecule type" value="Genomic_DNA"/>
</dbReference>
<evidence type="ECO:0000256" key="9">
    <source>
        <dbReference type="ARBA" id="ARBA00022759"/>
    </source>
</evidence>
<sequence>MSTGAGAGDQGSNGRSTIPLPTISVTDTSRMSGQNNNDGFQQAMLKTALETTPQLSEENYSIWKDKMTALLQLRGVLTTLNDEQTDAAALADDVNAELILLFIAKIDSVTHNNVVTADNRNSARALWKAIKDRFASDESSNRARVFNKFLYVQFKEDALELFVTDIKVAIKKLVDIGIDLPQDILAYLILFKLPDTFQLLKRQIMHSDKSLTVKFVCDHLVQFNNENRAEVRESSSTNQAALISTKNQRSNKNNEGRSGQSGAGSNRGKRCTTGFHNPKQDDNHFSDSCWHLHPDKAPEWWREAQAKWQSNKNVNYYTSLVTLWTNDGGSKTKIVLDSGASAHIFNDVQFFSNLELRDLDVIRTGKKDATLPIKGMGKVTLQWGNSVLTLDNCLYVPNIVINLVSAGALIEKGCDINAGKGAFRVSKCNLLLFKGKIDNNLFTIDNPNAVGGTIKHSAHLSATLPESLETIHEKYGHASIQRIEHLLPPLISKAEKDEFECKACILSKITKQSFKLESSPASKVFERIHLDIIGPISPESKIKSRFILTLVDNYSGYLAGFPLVKKDDTTDLLINLLELEKKRLGYLPSLICSDGGGKFMGNRLVDYLDKNHIQRLISEPYHPEHNREPNAQIGL</sequence>
<comment type="catalytic activity">
    <reaction evidence="20">
        <text>DNA(n) + a 2'-deoxyribonucleoside 5'-triphosphate = DNA(n+1) + diphosphate</text>
        <dbReference type="Rhea" id="RHEA:22508"/>
        <dbReference type="Rhea" id="RHEA-COMP:17339"/>
        <dbReference type="Rhea" id="RHEA-COMP:17340"/>
        <dbReference type="ChEBI" id="CHEBI:33019"/>
        <dbReference type="ChEBI" id="CHEBI:61560"/>
        <dbReference type="ChEBI" id="CHEBI:173112"/>
        <dbReference type="EC" id="2.7.7.7"/>
    </reaction>
</comment>
<keyword evidence="10" id="KW-0378">Hydrolase</keyword>
<keyword evidence="24" id="KW-1185">Reference proteome</keyword>
<feature type="compositionally biased region" description="Polar residues" evidence="21">
    <location>
        <begin position="23"/>
        <end position="34"/>
    </location>
</feature>
<evidence type="ECO:0000256" key="19">
    <source>
        <dbReference type="ARBA" id="ARBA00048173"/>
    </source>
</evidence>
<evidence type="ECO:0000256" key="15">
    <source>
        <dbReference type="ARBA" id="ARBA00022918"/>
    </source>
</evidence>
<evidence type="ECO:0000256" key="16">
    <source>
        <dbReference type="ARBA" id="ARBA00022932"/>
    </source>
</evidence>
<dbReference type="GO" id="GO:0004519">
    <property type="term" value="F:endonuclease activity"/>
    <property type="evidence" value="ECO:0007669"/>
    <property type="project" value="UniProtKB-KW"/>
</dbReference>
<dbReference type="Pfam" id="PF22936">
    <property type="entry name" value="Pol_BBD"/>
    <property type="match status" value="1"/>
</dbReference>
<evidence type="ECO:0000256" key="13">
    <source>
        <dbReference type="ARBA" id="ARBA00022884"/>
    </source>
</evidence>
<proteinExistence type="predicted"/>
<accession>A0A2S4UCS9</accession>
<evidence type="ECO:0000256" key="8">
    <source>
        <dbReference type="ARBA" id="ARBA00022741"/>
    </source>
</evidence>
<dbReference type="GO" id="GO:0005524">
    <property type="term" value="F:ATP binding"/>
    <property type="evidence" value="ECO:0007669"/>
    <property type="project" value="UniProtKB-KW"/>
</dbReference>
<feature type="compositionally biased region" description="Gly residues" evidence="21">
    <location>
        <begin position="1"/>
        <end position="11"/>
    </location>
</feature>
<dbReference type="GO" id="GO:0003964">
    <property type="term" value="F:RNA-directed DNA polymerase activity"/>
    <property type="evidence" value="ECO:0007669"/>
    <property type="project" value="UniProtKB-KW"/>
</dbReference>
<keyword evidence="7" id="KW-0479">Metal-binding</keyword>
<dbReference type="GO" id="GO:0008233">
    <property type="term" value="F:peptidase activity"/>
    <property type="evidence" value="ECO:0007669"/>
    <property type="project" value="UniProtKB-KW"/>
</dbReference>
<comment type="catalytic activity">
    <reaction evidence="19">
        <text>DNA(n) + a 2'-deoxyribonucleoside 5'-triphosphate = DNA(n+1) + diphosphate</text>
        <dbReference type="Rhea" id="RHEA:22508"/>
        <dbReference type="Rhea" id="RHEA-COMP:17339"/>
        <dbReference type="Rhea" id="RHEA-COMP:17340"/>
        <dbReference type="ChEBI" id="CHEBI:33019"/>
        <dbReference type="ChEBI" id="CHEBI:61560"/>
        <dbReference type="ChEBI" id="CHEBI:173112"/>
        <dbReference type="EC" id="2.7.7.49"/>
    </reaction>
</comment>
<feature type="region of interest" description="Disordered" evidence="21">
    <location>
        <begin position="1"/>
        <end position="34"/>
    </location>
</feature>
<keyword evidence="16" id="KW-0808">Transferase</keyword>
<organism evidence="23 24">
    <name type="scientific">Puccinia striiformis</name>
    <dbReference type="NCBI Taxonomy" id="27350"/>
    <lineage>
        <taxon>Eukaryota</taxon>
        <taxon>Fungi</taxon>
        <taxon>Dikarya</taxon>
        <taxon>Basidiomycota</taxon>
        <taxon>Pucciniomycotina</taxon>
        <taxon>Pucciniomycetes</taxon>
        <taxon>Pucciniales</taxon>
        <taxon>Pucciniaceae</taxon>
        <taxon>Puccinia</taxon>
    </lineage>
</organism>
<keyword evidence="9" id="KW-0255">Endonuclease</keyword>
<dbReference type="InterPro" id="IPR039537">
    <property type="entry name" value="Retrotran_Ty1/copia-like"/>
</dbReference>
<keyword evidence="17" id="KW-0917">Virion maturation</keyword>
<dbReference type="GO" id="GO:0006310">
    <property type="term" value="P:DNA recombination"/>
    <property type="evidence" value="ECO:0007669"/>
    <property type="project" value="UniProtKB-KW"/>
</dbReference>
<evidence type="ECO:0000256" key="17">
    <source>
        <dbReference type="ARBA" id="ARBA00023113"/>
    </source>
</evidence>
<protein>
    <recommendedName>
        <fullName evidence="22">Integrase catalytic domain-containing protein</fullName>
    </recommendedName>
</protein>
<dbReference type="InterPro" id="IPR001584">
    <property type="entry name" value="Integrase_cat-core"/>
</dbReference>
<comment type="function">
    <text evidence="1">The aspartyl protease (PR) mediates the proteolytic cleavages of the Gag and Gag-Pol polyproteins after assembly of the VLP.</text>
</comment>
<keyword evidence="5" id="KW-0548">Nucleotidyltransferase</keyword>
<keyword evidence="6" id="KW-0540">Nuclease</keyword>
<dbReference type="GO" id="GO:0015074">
    <property type="term" value="P:DNA integration"/>
    <property type="evidence" value="ECO:0007669"/>
    <property type="project" value="UniProtKB-KW"/>
</dbReference>
<evidence type="ECO:0000256" key="10">
    <source>
        <dbReference type="ARBA" id="ARBA00022801"/>
    </source>
</evidence>
<evidence type="ECO:0000256" key="1">
    <source>
        <dbReference type="ARBA" id="ARBA00002180"/>
    </source>
</evidence>
<dbReference type="PANTHER" id="PTHR42648:SF11">
    <property type="entry name" value="TRANSPOSON TY4-P GAG-POL POLYPROTEIN"/>
    <property type="match status" value="1"/>
</dbReference>
<evidence type="ECO:0000256" key="20">
    <source>
        <dbReference type="ARBA" id="ARBA00049244"/>
    </source>
</evidence>
<dbReference type="InterPro" id="IPR012337">
    <property type="entry name" value="RNaseH-like_sf"/>
</dbReference>